<organism evidence="2">
    <name type="scientific">uncultured Caudovirales phage</name>
    <dbReference type="NCBI Taxonomy" id="2100421"/>
    <lineage>
        <taxon>Viruses</taxon>
        <taxon>Duplodnaviria</taxon>
        <taxon>Heunggongvirae</taxon>
        <taxon>Uroviricota</taxon>
        <taxon>Caudoviricetes</taxon>
        <taxon>Peduoviridae</taxon>
        <taxon>Maltschvirus</taxon>
        <taxon>Maltschvirus maltsch</taxon>
    </lineage>
</organism>
<proteinExistence type="predicted"/>
<feature type="coiled-coil region" evidence="1">
    <location>
        <begin position="47"/>
        <end position="74"/>
    </location>
</feature>
<accession>A0A6J7WMK4</accession>
<sequence>MKPLEMEIKKTVFAHLPAVGDFGIIDRADLATILHSACTEVALAGWARGTEATQKRMDEELATLRQELKAVQVELAWEKTQ</sequence>
<evidence type="ECO:0000256" key="1">
    <source>
        <dbReference type="SAM" id="Coils"/>
    </source>
</evidence>
<protein>
    <submittedName>
        <fullName evidence="2">Uncharacterized protein</fullName>
    </submittedName>
</protein>
<gene>
    <name evidence="2" type="ORF">UFOVP189_29</name>
</gene>
<dbReference type="EMBL" id="LR798234">
    <property type="protein sequence ID" value="CAB5212604.1"/>
    <property type="molecule type" value="Genomic_DNA"/>
</dbReference>
<keyword evidence="1" id="KW-0175">Coiled coil</keyword>
<reference evidence="2" key="1">
    <citation type="submission" date="2020-05" db="EMBL/GenBank/DDBJ databases">
        <authorList>
            <person name="Chiriac C."/>
            <person name="Salcher M."/>
            <person name="Ghai R."/>
            <person name="Kavagutti S V."/>
        </authorList>
    </citation>
    <scope>NUCLEOTIDE SEQUENCE</scope>
</reference>
<evidence type="ECO:0000313" key="2">
    <source>
        <dbReference type="EMBL" id="CAB5212604.1"/>
    </source>
</evidence>
<name>A0A6J7WMK4_9CAUD</name>